<dbReference type="EMBL" id="JAGEPF010000010">
    <property type="protein sequence ID" value="MBO2459370.1"/>
    <property type="molecule type" value="Genomic_DNA"/>
</dbReference>
<evidence type="ECO:0000313" key="2">
    <source>
        <dbReference type="Proteomes" id="UP000680206"/>
    </source>
</evidence>
<gene>
    <name evidence="1" type="ORF">J4709_17470</name>
</gene>
<organism evidence="1 2">
    <name type="scientific">Actinomadura violacea</name>
    <dbReference type="NCBI Taxonomy" id="2819934"/>
    <lineage>
        <taxon>Bacteria</taxon>
        <taxon>Bacillati</taxon>
        <taxon>Actinomycetota</taxon>
        <taxon>Actinomycetes</taxon>
        <taxon>Streptosporangiales</taxon>
        <taxon>Thermomonosporaceae</taxon>
        <taxon>Actinomadura</taxon>
    </lineage>
</organism>
<proteinExistence type="predicted"/>
<evidence type="ECO:0000313" key="1">
    <source>
        <dbReference type="EMBL" id="MBO2459370.1"/>
    </source>
</evidence>
<protein>
    <submittedName>
        <fullName evidence="1">Uncharacterized protein</fullName>
    </submittedName>
</protein>
<accession>A0ABS3RTM6</accession>
<sequence>MTEEIEPLKVHLTGSDVPLTDPAINPRRRGVSLRSFVLTANDPVQQILPNNINRIHAWIRPEQNPVSIGASQADAQANGNGTYKISASSFEAQYLPTTDEVWATATTLPTVVDVIAIIEGP</sequence>
<name>A0ABS3RTM6_9ACTN</name>
<reference evidence="1 2" key="1">
    <citation type="submission" date="2021-03" db="EMBL/GenBank/DDBJ databases">
        <title>Actinomadura violae sp. nov., isolated from lichen in Thailand.</title>
        <authorList>
            <person name="Kanchanasin P."/>
            <person name="Saeng-In P."/>
            <person name="Phongsopitanun W."/>
            <person name="Yuki M."/>
            <person name="Kudo T."/>
            <person name="Ohkuma M."/>
            <person name="Tanasupawat S."/>
        </authorList>
    </citation>
    <scope>NUCLEOTIDE SEQUENCE [LARGE SCALE GENOMIC DNA]</scope>
    <source>
        <strain evidence="1 2">LCR2-06</strain>
    </source>
</reference>
<dbReference type="Proteomes" id="UP000680206">
    <property type="component" value="Unassembled WGS sequence"/>
</dbReference>
<keyword evidence="2" id="KW-1185">Reference proteome</keyword>
<comment type="caution">
    <text evidence="1">The sequence shown here is derived from an EMBL/GenBank/DDBJ whole genome shotgun (WGS) entry which is preliminary data.</text>
</comment>
<dbReference type="RefSeq" id="WP_208241956.1">
    <property type="nucleotide sequence ID" value="NZ_JAGEPF010000010.1"/>
</dbReference>